<dbReference type="AlphaFoldDB" id="A0A9E6XU04"/>
<dbReference type="SUPFAM" id="SSF144052">
    <property type="entry name" value="Thermophilic metalloprotease-like"/>
    <property type="match status" value="1"/>
</dbReference>
<reference evidence="10" key="1">
    <citation type="journal article" date="2022" name="Int. J. Syst. Evol. Microbiol.">
        <title>Pseudomonas aegrilactucae sp. nov. and Pseudomonas morbosilactucae sp. nov., pathogens causing bacterial rot of lettuce in Japan.</title>
        <authorList>
            <person name="Sawada H."/>
            <person name="Fujikawa T."/>
            <person name="Satou M."/>
        </authorList>
    </citation>
    <scope>NUCLEOTIDE SEQUENCE</scope>
    <source>
        <strain evidence="10">0166_1</strain>
    </source>
</reference>
<dbReference type="GO" id="GO:0008237">
    <property type="term" value="F:metallopeptidase activity"/>
    <property type="evidence" value="ECO:0007669"/>
    <property type="project" value="UniProtKB-KW"/>
</dbReference>
<evidence type="ECO:0000256" key="2">
    <source>
        <dbReference type="ARBA" id="ARBA00001946"/>
    </source>
</evidence>
<dbReference type="EC" id="3.4.11.-" evidence="10"/>
<dbReference type="EMBL" id="CP087164">
    <property type="protein sequence ID" value="UGS34361.1"/>
    <property type="molecule type" value="Genomic_DNA"/>
</dbReference>
<dbReference type="KEGG" id="sbae:DSM104329_00738"/>
<protein>
    <submittedName>
        <fullName evidence="10">Aminopeptidase T</fullName>
        <ecNumber evidence="10">3.4.11.-</ecNumber>
    </submittedName>
</protein>
<evidence type="ECO:0000256" key="1">
    <source>
        <dbReference type="ARBA" id="ARBA00001941"/>
    </source>
</evidence>
<comment type="similarity">
    <text evidence="4">Belongs to the peptidase M29 family.</text>
</comment>
<dbReference type="GO" id="GO:0004177">
    <property type="term" value="F:aminopeptidase activity"/>
    <property type="evidence" value="ECO:0007669"/>
    <property type="project" value="UniProtKB-KW"/>
</dbReference>
<dbReference type="InterPro" id="IPR035097">
    <property type="entry name" value="M29_N-terminal"/>
</dbReference>
<keyword evidence="9" id="KW-0482">Metalloprotease</keyword>
<evidence type="ECO:0000256" key="9">
    <source>
        <dbReference type="ARBA" id="ARBA00023049"/>
    </source>
</evidence>
<proteinExistence type="inferred from homology"/>
<dbReference type="InterPro" id="IPR000787">
    <property type="entry name" value="Peptidase_M29"/>
</dbReference>
<organism evidence="10 11">
    <name type="scientific">Capillimicrobium parvum</name>
    <dbReference type="NCBI Taxonomy" id="2884022"/>
    <lineage>
        <taxon>Bacteria</taxon>
        <taxon>Bacillati</taxon>
        <taxon>Actinomycetota</taxon>
        <taxon>Thermoleophilia</taxon>
        <taxon>Solirubrobacterales</taxon>
        <taxon>Capillimicrobiaceae</taxon>
        <taxon>Capillimicrobium</taxon>
    </lineage>
</organism>
<comment type="cofactor">
    <cofactor evidence="3">
        <name>Zn(2+)</name>
        <dbReference type="ChEBI" id="CHEBI:29105"/>
    </cofactor>
</comment>
<dbReference type="PANTHER" id="PTHR34448:SF3">
    <property type="entry name" value="AMINOPEPTIDASE AMPS"/>
    <property type="match status" value="1"/>
</dbReference>
<evidence type="ECO:0000313" key="11">
    <source>
        <dbReference type="Proteomes" id="UP001162834"/>
    </source>
</evidence>
<dbReference type="PANTHER" id="PTHR34448">
    <property type="entry name" value="AMINOPEPTIDASE"/>
    <property type="match status" value="1"/>
</dbReference>
<keyword evidence="8 10" id="KW-0378">Hydrolase</keyword>
<evidence type="ECO:0000256" key="4">
    <source>
        <dbReference type="ARBA" id="ARBA00008236"/>
    </source>
</evidence>
<name>A0A9E6XU04_9ACTN</name>
<evidence type="ECO:0000256" key="6">
    <source>
        <dbReference type="ARBA" id="ARBA00022670"/>
    </source>
</evidence>
<evidence type="ECO:0000256" key="7">
    <source>
        <dbReference type="ARBA" id="ARBA00022723"/>
    </source>
</evidence>
<comment type="cofactor">
    <cofactor evidence="2">
        <name>Mg(2+)</name>
        <dbReference type="ChEBI" id="CHEBI:18420"/>
    </cofactor>
</comment>
<keyword evidence="7" id="KW-0479">Metal-binding</keyword>
<dbReference type="Proteomes" id="UP001162834">
    <property type="component" value="Chromosome"/>
</dbReference>
<evidence type="ECO:0000256" key="8">
    <source>
        <dbReference type="ARBA" id="ARBA00022801"/>
    </source>
</evidence>
<keyword evidence="11" id="KW-1185">Reference proteome</keyword>
<dbReference type="RefSeq" id="WP_259314041.1">
    <property type="nucleotide sequence ID" value="NZ_CP087164.1"/>
</dbReference>
<dbReference type="Gene3D" id="3.40.1830.10">
    <property type="entry name" value="Thermophilic metalloprotease (M29)"/>
    <property type="match status" value="1"/>
</dbReference>
<dbReference type="GO" id="GO:0006508">
    <property type="term" value="P:proteolysis"/>
    <property type="evidence" value="ECO:0007669"/>
    <property type="project" value="UniProtKB-KW"/>
</dbReference>
<dbReference type="PRINTS" id="PR00919">
    <property type="entry name" value="THERMOPTASE"/>
</dbReference>
<evidence type="ECO:0000256" key="3">
    <source>
        <dbReference type="ARBA" id="ARBA00001947"/>
    </source>
</evidence>
<dbReference type="GO" id="GO:0046872">
    <property type="term" value="F:metal ion binding"/>
    <property type="evidence" value="ECO:0007669"/>
    <property type="project" value="UniProtKB-KW"/>
</dbReference>
<gene>
    <name evidence="10" type="ORF">DSM104329_00738</name>
</gene>
<keyword evidence="6" id="KW-0645">Protease</keyword>
<comment type="cofactor">
    <cofactor evidence="1">
        <name>Co(2+)</name>
        <dbReference type="ChEBI" id="CHEBI:48828"/>
    </cofactor>
</comment>
<dbReference type="InterPro" id="IPR052170">
    <property type="entry name" value="M29_Exopeptidase"/>
</dbReference>
<sequence length="399" mass="43448">MDDGMLERLADLIVGVGANVQPGQVVAVGSEPGKEALTRAIVRSAYRHGAKFVDVSVWDLHVKKARIELSREEDLDFVPPWFGQRMLALGDMRGVRIALSGPVEPTLFAGLPPERLGRDQLPFVPEAMKVVNDRTVNWCVAPCPTEKWASFVHRDLEPAEALARLEEQLVHIMRLDEADPAEAWRSRVAAIASAAERLDERGFDAIRFRGEGTDLRVGLLPSSTWTGGAMDTVGGISHIANLPTEEVFTAPDPQRVDGEVRATKPLVLGGTTIEGLRVRFEGGRAVAITADTGGDVLEAMTRRDEGAARLGELALVDREGRIGPMDTVFYDTLLDENAASHIALGAAYELTVRDEADIDRINRSDIHIDFMIGSPEIEVDGLEADGNAVPVLREGVWQI</sequence>
<evidence type="ECO:0000313" key="10">
    <source>
        <dbReference type="EMBL" id="UGS34361.1"/>
    </source>
</evidence>
<accession>A0A9E6XU04</accession>
<evidence type="ECO:0000256" key="5">
    <source>
        <dbReference type="ARBA" id="ARBA00022438"/>
    </source>
</evidence>
<keyword evidence="5 10" id="KW-0031">Aminopeptidase</keyword>
<dbReference type="Pfam" id="PF02073">
    <property type="entry name" value="Peptidase_M29"/>
    <property type="match status" value="1"/>
</dbReference>